<accession>A0ABQ2FRJ6</accession>
<organism evidence="1 2">
    <name type="scientific">Deinococcus radiotolerans</name>
    <dbReference type="NCBI Taxonomy" id="1309407"/>
    <lineage>
        <taxon>Bacteria</taxon>
        <taxon>Thermotogati</taxon>
        <taxon>Deinococcota</taxon>
        <taxon>Deinococci</taxon>
        <taxon>Deinococcales</taxon>
        <taxon>Deinococcaceae</taxon>
        <taxon>Deinococcus</taxon>
    </lineage>
</organism>
<name>A0ABQ2FRJ6_9DEIO</name>
<evidence type="ECO:0000313" key="1">
    <source>
        <dbReference type="EMBL" id="GGL19940.1"/>
    </source>
</evidence>
<proteinExistence type="predicted"/>
<keyword evidence="2" id="KW-1185">Reference proteome</keyword>
<dbReference type="RefSeq" id="WP_189071073.1">
    <property type="nucleotide sequence ID" value="NZ_BMPE01000036.1"/>
</dbReference>
<evidence type="ECO:0008006" key="3">
    <source>
        <dbReference type="Google" id="ProtNLM"/>
    </source>
</evidence>
<sequence length="76" mass="8340">MSLDPQLLAFGEHHQATYHLRSRSEVFAGALTLLRERELEMQYAAALTDWTATEDADLRASAAGDLITTGGPRAPR</sequence>
<dbReference type="Proteomes" id="UP000604341">
    <property type="component" value="Unassembled WGS sequence"/>
</dbReference>
<dbReference type="EMBL" id="BMPE01000036">
    <property type="protein sequence ID" value="GGL19940.1"/>
    <property type="molecule type" value="Genomic_DNA"/>
</dbReference>
<evidence type="ECO:0000313" key="2">
    <source>
        <dbReference type="Proteomes" id="UP000604341"/>
    </source>
</evidence>
<gene>
    <name evidence="1" type="ORF">GCM10010844_43560</name>
</gene>
<protein>
    <recommendedName>
        <fullName evidence="3">CopG family transcriptional regulator</fullName>
    </recommendedName>
</protein>
<reference evidence="2" key="1">
    <citation type="journal article" date="2019" name="Int. J. Syst. Evol. Microbiol.">
        <title>The Global Catalogue of Microorganisms (GCM) 10K type strain sequencing project: providing services to taxonomists for standard genome sequencing and annotation.</title>
        <authorList>
            <consortium name="The Broad Institute Genomics Platform"/>
            <consortium name="The Broad Institute Genome Sequencing Center for Infectious Disease"/>
            <person name="Wu L."/>
            <person name="Ma J."/>
        </authorList>
    </citation>
    <scope>NUCLEOTIDE SEQUENCE [LARGE SCALE GENOMIC DNA]</scope>
    <source>
        <strain evidence="2">JCM 19173</strain>
    </source>
</reference>
<comment type="caution">
    <text evidence="1">The sequence shown here is derived from an EMBL/GenBank/DDBJ whole genome shotgun (WGS) entry which is preliminary data.</text>
</comment>